<sequence length="74" mass="7995">MGLVLGFVNFINLFMIRDGIPSPAKACAPSCGSGSCTGLSKMVLLYWVGDTLGRVMMIILLAMETSISDYWQCV</sequence>
<dbReference type="EMBL" id="JBBPBN010000013">
    <property type="protein sequence ID" value="KAK9026178.1"/>
    <property type="molecule type" value="Genomic_DNA"/>
</dbReference>
<gene>
    <name evidence="1" type="ORF">V6N11_039024</name>
</gene>
<name>A0ABR2SLQ0_9ROSI</name>
<dbReference type="Proteomes" id="UP001396334">
    <property type="component" value="Unassembled WGS sequence"/>
</dbReference>
<proteinExistence type="predicted"/>
<evidence type="ECO:0000313" key="1">
    <source>
        <dbReference type="EMBL" id="KAK9026178.1"/>
    </source>
</evidence>
<accession>A0ABR2SLQ0</accession>
<evidence type="ECO:0000313" key="2">
    <source>
        <dbReference type="Proteomes" id="UP001396334"/>
    </source>
</evidence>
<comment type="caution">
    <text evidence="1">The sequence shown here is derived from an EMBL/GenBank/DDBJ whole genome shotgun (WGS) entry which is preliminary data.</text>
</comment>
<organism evidence="1 2">
    <name type="scientific">Hibiscus sabdariffa</name>
    <name type="common">roselle</name>
    <dbReference type="NCBI Taxonomy" id="183260"/>
    <lineage>
        <taxon>Eukaryota</taxon>
        <taxon>Viridiplantae</taxon>
        <taxon>Streptophyta</taxon>
        <taxon>Embryophyta</taxon>
        <taxon>Tracheophyta</taxon>
        <taxon>Spermatophyta</taxon>
        <taxon>Magnoliopsida</taxon>
        <taxon>eudicotyledons</taxon>
        <taxon>Gunneridae</taxon>
        <taxon>Pentapetalae</taxon>
        <taxon>rosids</taxon>
        <taxon>malvids</taxon>
        <taxon>Malvales</taxon>
        <taxon>Malvaceae</taxon>
        <taxon>Malvoideae</taxon>
        <taxon>Hibiscus</taxon>
    </lineage>
</organism>
<keyword evidence="2" id="KW-1185">Reference proteome</keyword>
<reference evidence="1 2" key="1">
    <citation type="journal article" date="2024" name="G3 (Bethesda)">
        <title>Genome assembly of Hibiscus sabdariffa L. provides insights into metabolisms of medicinal natural products.</title>
        <authorList>
            <person name="Kim T."/>
        </authorList>
    </citation>
    <scope>NUCLEOTIDE SEQUENCE [LARGE SCALE GENOMIC DNA]</scope>
    <source>
        <strain evidence="1">TK-2024</strain>
        <tissue evidence="1">Old leaves</tissue>
    </source>
</reference>
<protein>
    <submittedName>
        <fullName evidence="1">Uncharacterized protein</fullName>
    </submittedName>
</protein>